<reference evidence="3" key="1">
    <citation type="submission" date="2021-02" db="EMBL/GenBank/DDBJ databases">
        <authorList>
            <person name="Dougan E. K."/>
            <person name="Rhodes N."/>
            <person name="Thang M."/>
            <person name="Chan C."/>
        </authorList>
    </citation>
    <scope>NUCLEOTIDE SEQUENCE</scope>
</reference>
<evidence type="ECO:0000256" key="1">
    <source>
        <dbReference type="SAM" id="MobiDB-lite"/>
    </source>
</evidence>
<dbReference type="GO" id="GO:0003677">
    <property type="term" value="F:DNA binding"/>
    <property type="evidence" value="ECO:0007669"/>
    <property type="project" value="InterPro"/>
</dbReference>
<dbReference type="Pfam" id="PF03372">
    <property type="entry name" value="Exo_endo_phos"/>
    <property type="match status" value="1"/>
</dbReference>
<feature type="domain" description="Endonuclease/exonuclease/phosphatase" evidence="2">
    <location>
        <begin position="117"/>
        <end position="295"/>
    </location>
</feature>
<evidence type="ECO:0000259" key="2">
    <source>
        <dbReference type="Pfam" id="PF03372"/>
    </source>
</evidence>
<comment type="caution">
    <text evidence="3">The sequence shown here is derived from an EMBL/GenBank/DDBJ whole genome shotgun (WGS) entry which is preliminary data.</text>
</comment>
<feature type="compositionally biased region" description="Polar residues" evidence="1">
    <location>
        <begin position="779"/>
        <end position="800"/>
    </location>
</feature>
<accession>A0A812WRB0</accession>
<feature type="region of interest" description="Disordered" evidence="1">
    <location>
        <begin position="739"/>
        <end position="758"/>
    </location>
</feature>
<gene>
    <name evidence="3" type="ORF">SNEC2469_LOCUS20131</name>
</gene>
<dbReference type="EMBL" id="CAJNJA010034808">
    <property type="protein sequence ID" value="CAE7698454.1"/>
    <property type="molecule type" value="Genomic_DNA"/>
</dbReference>
<proteinExistence type="predicted"/>
<protein>
    <recommendedName>
        <fullName evidence="2">Endonuclease/exonuclease/phosphatase domain-containing protein</fullName>
    </recommendedName>
</protein>
<dbReference type="GO" id="GO:0006281">
    <property type="term" value="P:DNA repair"/>
    <property type="evidence" value="ECO:0007669"/>
    <property type="project" value="InterPro"/>
</dbReference>
<dbReference type="GO" id="GO:0004519">
    <property type="term" value="F:endonuclease activity"/>
    <property type="evidence" value="ECO:0007669"/>
    <property type="project" value="InterPro"/>
</dbReference>
<feature type="compositionally biased region" description="Basic and acidic residues" evidence="1">
    <location>
        <begin position="93"/>
        <end position="109"/>
    </location>
</feature>
<dbReference type="InterPro" id="IPR020847">
    <property type="entry name" value="AP_endonuclease_F1_BS"/>
</dbReference>
<dbReference type="Proteomes" id="UP000601435">
    <property type="component" value="Unassembled WGS sequence"/>
</dbReference>
<feature type="compositionally biased region" description="Basic and acidic residues" evidence="1">
    <location>
        <begin position="11"/>
        <end position="24"/>
    </location>
</feature>
<feature type="region of interest" description="Disordered" evidence="1">
    <location>
        <begin position="775"/>
        <end position="818"/>
    </location>
</feature>
<dbReference type="InterPro" id="IPR005135">
    <property type="entry name" value="Endo/exonuclease/phosphatase"/>
</dbReference>
<name>A0A812WRB0_9DINO</name>
<sequence length="1511" mass="168595">MARQQMVTKVRAQEESERLTRGAEDPSLNGAGTPPSAFEADEAVTQFMAKTVNTRAISQRPYPYRECTDLPAWADSADEREQAYLASPGQAEAPRDTDKHGRADAPTRDNSRHYRVLSWNTGGLGGGLYDEFLLYLKRSNFDVVLLQETKWRFESMWEDATHYFIHSGTSAKDHSQAGLLTIISKHIVDKGSLRFISAIDGRLLRVQFKHGPRQVDVINFYQHTWRPTKHVQSLRHKAWDSLTQQIQAVPLRSRLLVGGDFNTPCTASLPYAGANVLPKPEHGIQDADDLQAIVQGLDLVFLNTFSQAVQAHTYQWDQQRSQIDFWLTRRLQAGGKAKLAGPIPDFHVGRWRGGPRHTPVQASLMYHWQPWEHRKFQHLTTQTEVDRHAILRASSAADDPRIPQFRADVQSAIIRKSLGKPTLAESFRIWKHTMYFHRLHRAAQTRGKLLRKQKQQELLESAKQAAEQHDFREHHRLIQTMAPRATYRKFQLRLNGKLLTPEAELREMRTHFETLYQADQATPLTQVQLEEDVPVTPEELLVSIQNLQASKAGLPGSSPGAIWKICGDQVAPLVAADLTQRWRGGTLPTHYRPIGLIDALGLREALHEAGVPESPARLLLHWIDRSCPVSPLLFAAFSTMITRKLDAKLGVVLTTLEQHGMVVNAEYLGAVISYRNFRSLTLEHRIGKCKATQQRLRKILQGATGTVALAAYPGPGATIHTIACGKSSKLMLLTNDAQGRSQNTSLEPEPEQLPPTTAHATCDTTVEEEMFGPLLGKRTTPTAEPDQQSTTERPTKSGKQNEGGKGKGPNKRQPGRYRGGVLISLQGDQDSGLFRETFQLVARALVHQQEAIDTLRLNTGWIWWLRIPEPTVIPTLIEAAELWREQVTKKDSKIRDTPLKQAMFWSLMQFVINTLEKPSEAHTTLAKNSGWIDSSGRWVFQRWNPELRALEVDSNRSALTHEELLRTIKEIQSLIHPETLSRFHVLRQLEPQMEGQTVRVMMDIALRCPEATQLFHGLTTLQGNSSLQLVGLQFKRSTMQRPPLIKQMRILNGVFLRQVPRHAALEVHVVRLEGAHVQQIEEAGCSQAISLELPPGEQLSAQHPPMLLMLQFSRYSFGPTGLDSCNITYTVEAAILHRGVGKRRPARLFEIAMPGGLAVGTLHCKFSDVSPMPFTPIASLAQSCCDSSIELMLPSKPPEVSAEDWELELPSILGSAHPDFHGPAETPSPGSLISVASDPSSLQLTRSPQSTVLYATDSPPHTPRSLQADIDMSADTPFQEWNIPGTCTELNLDVSALASLPPPLAQDPTAEHLAHFFLQTGKASFHDISRLLDLLPEKTSAKRRGPLCLDGDNRKCFSTGAFTFSHSTGVQNNATLFPRVTSALAGIMRGMCPEATFASLTLQRNLQLQCHRDIGNEPELQNTVIPCSRWVGGCLWLQSAGGAHALDRESGPGTMLRIQLPYVQFSPHIPHATTPWTAGDRTILIGYTPRHLQRLCAEDRAMLQLRGFQLP</sequence>
<dbReference type="Gene3D" id="3.60.10.10">
    <property type="entry name" value="Endonuclease/exonuclease/phosphatase"/>
    <property type="match status" value="1"/>
</dbReference>
<dbReference type="PROSITE" id="PS00726">
    <property type="entry name" value="AP_NUCLEASE_F1_1"/>
    <property type="match status" value="1"/>
</dbReference>
<keyword evidence="4" id="KW-1185">Reference proteome</keyword>
<dbReference type="OrthoDB" id="438507at2759"/>
<organism evidence="3 4">
    <name type="scientific">Symbiodinium necroappetens</name>
    <dbReference type="NCBI Taxonomy" id="1628268"/>
    <lineage>
        <taxon>Eukaryota</taxon>
        <taxon>Sar</taxon>
        <taxon>Alveolata</taxon>
        <taxon>Dinophyceae</taxon>
        <taxon>Suessiales</taxon>
        <taxon>Symbiodiniaceae</taxon>
        <taxon>Symbiodinium</taxon>
    </lineage>
</organism>
<dbReference type="InterPro" id="IPR036691">
    <property type="entry name" value="Endo/exonu/phosph_ase_sf"/>
</dbReference>
<evidence type="ECO:0000313" key="4">
    <source>
        <dbReference type="Proteomes" id="UP000601435"/>
    </source>
</evidence>
<feature type="region of interest" description="Disordered" evidence="1">
    <location>
        <begin position="1216"/>
        <end position="1243"/>
    </location>
</feature>
<evidence type="ECO:0000313" key="3">
    <source>
        <dbReference type="EMBL" id="CAE7698454.1"/>
    </source>
</evidence>
<feature type="region of interest" description="Disordered" evidence="1">
    <location>
        <begin position="1"/>
        <end position="37"/>
    </location>
</feature>
<feature type="region of interest" description="Disordered" evidence="1">
    <location>
        <begin position="83"/>
        <end position="109"/>
    </location>
</feature>
<dbReference type="SUPFAM" id="SSF56219">
    <property type="entry name" value="DNase I-like"/>
    <property type="match status" value="1"/>
</dbReference>